<feature type="transmembrane region" description="Helical" evidence="1">
    <location>
        <begin position="214"/>
        <end position="233"/>
    </location>
</feature>
<protein>
    <submittedName>
        <fullName evidence="2">DUF445 domain-containing protein</fullName>
    </submittedName>
</protein>
<dbReference type="RefSeq" id="WP_380691755.1">
    <property type="nucleotide sequence ID" value="NZ_JBHRSS010000010.1"/>
</dbReference>
<dbReference type="EMBL" id="JBHRSS010000010">
    <property type="protein sequence ID" value="MFC3106153.1"/>
    <property type="molecule type" value="Genomic_DNA"/>
</dbReference>
<name>A0ABV7EW97_9GAMM</name>
<keyword evidence="1" id="KW-0472">Membrane</keyword>
<keyword evidence="3" id="KW-1185">Reference proteome</keyword>
<comment type="caution">
    <text evidence="2">The sequence shown here is derived from an EMBL/GenBank/DDBJ whole genome shotgun (WGS) entry which is preliminary data.</text>
</comment>
<sequence>MIDFAFLGTATFWKYASMPVISAVIGYVTNVVAIKMMFHPIEFFGVFKPYLGWQGIVPRKAAKMSAIATDTITRNLIDSEEIFARLDPDAVARKLSVPLNELAAELVDEVMTTHHPDIWARTPKSARDTIVARVQAAVPQAIADTVRDLRTDVNQVFDLKDMVVTNLVHHKELMNRIFLETGDKEFTFIARSGAYFGFPLGVIQMIVWMFYQPWWLLPAFGLAVGYITNWAALKMIFNPKQKHAVGPFTLHGLFFKRQRDVARAYGDLVANEVLSPKNILQQVLKGPYSDRIFSIIAHRVGEAIDETAGIARPFMTWTVGDLNYIQLKQTAVNRLIEQTPDVHDDRSAALREFMEYTNETMAIETTLVERMRELPPREFEGMLRPAFEEDEWILITVGAVLGLMVGIFQFIVLFGGGAG</sequence>
<gene>
    <name evidence="2" type="ORF">ACFOSU_19955</name>
</gene>
<evidence type="ECO:0000256" key="1">
    <source>
        <dbReference type="SAM" id="Phobius"/>
    </source>
</evidence>
<accession>A0ABV7EW97</accession>
<feature type="transmembrane region" description="Helical" evidence="1">
    <location>
        <begin position="188"/>
        <end position="208"/>
    </location>
</feature>
<organism evidence="2 3">
    <name type="scientific">Salinisphaera aquimarina</name>
    <dbReference type="NCBI Taxonomy" id="2094031"/>
    <lineage>
        <taxon>Bacteria</taxon>
        <taxon>Pseudomonadati</taxon>
        <taxon>Pseudomonadota</taxon>
        <taxon>Gammaproteobacteria</taxon>
        <taxon>Salinisphaerales</taxon>
        <taxon>Salinisphaeraceae</taxon>
        <taxon>Salinisphaera</taxon>
    </lineage>
</organism>
<proteinExistence type="predicted"/>
<feature type="transmembrane region" description="Helical" evidence="1">
    <location>
        <begin position="12"/>
        <end position="34"/>
    </location>
</feature>
<dbReference type="PANTHER" id="PTHR35791:SF1">
    <property type="entry name" value="UPF0754 MEMBRANE PROTEIN YHEB"/>
    <property type="match status" value="1"/>
</dbReference>
<dbReference type="Proteomes" id="UP001595462">
    <property type="component" value="Unassembled WGS sequence"/>
</dbReference>
<feature type="transmembrane region" description="Helical" evidence="1">
    <location>
        <begin position="392"/>
        <end position="414"/>
    </location>
</feature>
<keyword evidence="1" id="KW-1133">Transmembrane helix</keyword>
<keyword evidence="1" id="KW-0812">Transmembrane</keyword>
<reference evidence="3" key="1">
    <citation type="journal article" date="2019" name="Int. J. Syst. Evol. Microbiol.">
        <title>The Global Catalogue of Microorganisms (GCM) 10K type strain sequencing project: providing services to taxonomists for standard genome sequencing and annotation.</title>
        <authorList>
            <consortium name="The Broad Institute Genomics Platform"/>
            <consortium name="The Broad Institute Genome Sequencing Center for Infectious Disease"/>
            <person name="Wu L."/>
            <person name="Ma J."/>
        </authorList>
    </citation>
    <scope>NUCLEOTIDE SEQUENCE [LARGE SCALE GENOMIC DNA]</scope>
    <source>
        <strain evidence="3">KCTC 52640</strain>
    </source>
</reference>
<evidence type="ECO:0000313" key="2">
    <source>
        <dbReference type="EMBL" id="MFC3106153.1"/>
    </source>
</evidence>
<dbReference type="PANTHER" id="PTHR35791">
    <property type="entry name" value="UPF0754 MEMBRANE PROTEIN YHEB"/>
    <property type="match status" value="1"/>
</dbReference>
<evidence type="ECO:0000313" key="3">
    <source>
        <dbReference type="Proteomes" id="UP001595462"/>
    </source>
</evidence>